<dbReference type="AlphaFoldDB" id="A0A4R6BNM9"/>
<organism evidence="9 10">
    <name type="scientific">Macrococcus hajekii</name>
    <dbReference type="NCBI Taxonomy" id="198482"/>
    <lineage>
        <taxon>Bacteria</taxon>
        <taxon>Bacillati</taxon>
        <taxon>Bacillota</taxon>
        <taxon>Bacilli</taxon>
        <taxon>Bacillales</taxon>
        <taxon>Staphylococcaceae</taxon>
        <taxon>Macrococcus</taxon>
    </lineage>
</organism>
<dbReference type="EMBL" id="SCWE01000001">
    <property type="protein sequence ID" value="TDM03474.1"/>
    <property type="molecule type" value="Genomic_DNA"/>
</dbReference>
<dbReference type="GO" id="GO:0005886">
    <property type="term" value="C:plasma membrane"/>
    <property type="evidence" value="ECO:0007669"/>
    <property type="project" value="UniProtKB-SubCell"/>
</dbReference>
<dbReference type="OrthoDB" id="9800498at2"/>
<comment type="caution">
    <text evidence="9">The sequence shown here is derived from an EMBL/GenBank/DDBJ whole genome shotgun (WGS) entry which is preliminary data.</text>
</comment>
<dbReference type="GO" id="GO:0008324">
    <property type="term" value="F:monoatomic cation transmembrane transporter activity"/>
    <property type="evidence" value="ECO:0007669"/>
    <property type="project" value="InterPro"/>
</dbReference>
<comment type="similarity">
    <text evidence="2">Belongs to the CPA3 antiporters (TC 2.A.63) subunit E family.</text>
</comment>
<dbReference type="Pfam" id="PF01899">
    <property type="entry name" value="MNHE"/>
    <property type="match status" value="1"/>
</dbReference>
<dbReference type="GO" id="GO:0015297">
    <property type="term" value="F:antiporter activity"/>
    <property type="evidence" value="ECO:0007669"/>
    <property type="project" value="UniProtKB-KW"/>
</dbReference>
<dbReference type="Proteomes" id="UP000295328">
    <property type="component" value="Unassembled WGS sequence"/>
</dbReference>
<keyword evidence="3" id="KW-0813">Transport</keyword>
<accession>A0A4R6BNM9</accession>
<evidence type="ECO:0000256" key="4">
    <source>
        <dbReference type="ARBA" id="ARBA00022475"/>
    </source>
</evidence>
<evidence type="ECO:0000256" key="8">
    <source>
        <dbReference type="SAM" id="Phobius"/>
    </source>
</evidence>
<keyword evidence="5 8" id="KW-0812">Transmembrane</keyword>
<keyword evidence="7 8" id="KW-0472">Membrane</keyword>
<dbReference type="InterPro" id="IPR002758">
    <property type="entry name" value="Cation_antiport_E"/>
</dbReference>
<dbReference type="PANTHER" id="PTHR34584">
    <property type="entry name" value="NA(+)/H(+) ANTIPORTER SUBUNIT E1"/>
    <property type="match status" value="1"/>
</dbReference>
<evidence type="ECO:0000256" key="7">
    <source>
        <dbReference type="ARBA" id="ARBA00023136"/>
    </source>
</evidence>
<gene>
    <name evidence="9" type="ORF">ERX37_05160</name>
</gene>
<evidence type="ECO:0000256" key="1">
    <source>
        <dbReference type="ARBA" id="ARBA00004651"/>
    </source>
</evidence>
<keyword evidence="3" id="KW-0050">Antiport</keyword>
<keyword evidence="6 8" id="KW-1133">Transmembrane helix</keyword>
<dbReference type="RefSeq" id="WP_133429570.1">
    <property type="nucleotide sequence ID" value="NZ_BMCC01000001.1"/>
</dbReference>
<keyword evidence="4" id="KW-1003">Cell membrane</keyword>
<protein>
    <submittedName>
        <fullName evidence="9">Na+/H+ antiporter subunit E</fullName>
    </submittedName>
</protein>
<evidence type="ECO:0000256" key="5">
    <source>
        <dbReference type="ARBA" id="ARBA00022692"/>
    </source>
</evidence>
<evidence type="ECO:0000256" key="2">
    <source>
        <dbReference type="ARBA" id="ARBA00006228"/>
    </source>
</evidence>
<evidence type="ECO:0000313" key="9">
    <source>
        <dbReference type="EMBL" id="TDM03474.1"/>
    </source>
</evidence>
<proteinExistence type="inferred from homology"/>
<evidence type="ECO:0000256" key="6">
    <source>
        <dbReference type="ARBA" id="ARBA00022989"/>
    </source>
</evidence>
<evidence type="ECO:0000313" key="10">
    <source>
        <dbReference type="Proteomes" id="UP000295328"/>
    </source>
</evidence>
<keyword evidence="10" id="KW-1185">Reference proteome</keyword>
<feature type="transmembrane region" description="Helical" evidence="8">
    <location>
        <begin position="6"/>
        <end position="39"/>
    </location>
</feature>
<reference evidence="9 10" key="1">
    <citation type="submission" date="2019-01" db="EMBL/GenBank/DDBJ databases">
        <title>Draft genome sequences of the type strains of six Macrococcus species.</title>
        <authorList>
            <person name="Mazhar S."/>
            <person name="Altermann E."/>
            <person name="Hill C."/>
            <person name="Mcauliffe O."/>
        </authorList>
    </citation>
    <scope>NUCLEOTIDE SEQUENCE [LARGE SCALE GENOMIC DNA]</scope>
    <source>
        <strain evidence="9 10">CCM4809</strain>
    </source>
</reference>
<comment type="subcellular location">
    <subcellularLocation>
        <location evidence="1">Cell membrane</location>
        <topology evidence="1">Multi-pass membrane protein</topology>
    </subcellularLocation>
</comment>
<name>A0A4R6BNM9_9STAP</name>
<sequence>MAVQALINLLLTIVWCLITMSFSFGNILLGFLFGLGAIYMMRYFLPGRFYLRPLIKSIQLGMIFLVELFKANIDVLKIVLAPKIDIQPAFFAYPTKLNKDWEISLLSMLITLTPGTVVTAVSDDKKTLYIHAINFSSVEEEVNSIHSTFEKAIKEIGIR</sequence>
<evidence type="ECO:0000256" key="3">
    <source>
        <dbReference type="ARBA" id="ARBA00022449"/>
    </source>
</evidence>
<dbReference type="PIRSF" id="PIRSF019239">
    <property type="entry name" value="MrpE"/>
    <property type="match status" value="1"/>
</dbReference>
<dbReference type="PANTHER" id="PTHR34584:SF1">
    <property type="entry name" value="NA(+)_H(+) ANTIPORTER SUBUNIT E1"/>
    <property type="match status" value="1"/>
</dbReference>